<comment type="caution">
    <text evidence="2">The sequence shown here is derived from an EMBL/GenBank/DDBJ whole genome shotgun (WGS) entry which is preliminary data.</text>
</comment>
<accession>U5DM29</accession>
<dbReference type="RefSeq" id="WP_022606736.1">
    <property type="nucleotide sequence ID" value="NZ_ASSJ01000047.1"/>
</dbReference>
<dbReference type="AlphaFoldDB" id="U5DM29"/>
<gene>
    <name evidence="2" type="ORF">KR51_00018560</name>
</gene>
<organism evidence="2 3">
    <name type="scientific">Rubidibacter lacunae KORDI 51-2</name>
    <dbReference type="NCBI Taxonomy" id="582515"/>
    <lineage>
        <taxon>Bacteria</taxon>
        <taxon>Bacillati</taxon>
        <taxon>Cyanobacteriota</taxon>
        <taxon>Cyanophyceae</taxon>
        <taxon>Oscillatoriophycideae</taxon>
        <taxon>Chroococcales</taxon>
        <taxon>Aphanothecaceae</taxon>
        <taxon>Rubidibacter</taxon>
    </lineage>
</organism>
<dbReference type="InParanoid" id="U5DM29"/>
<evidence type="ECO:0000313" key="2">
    <source>
        <dbReference type="EMBL" id="ERN41629.1"/>
    </source>
</evidence>
<proteinExistence type="predicted"/>
<dbReference type="Proteomes" id="UP000016960">
    <property type="component" value="Unassembled WGS sequence"/>
</dbReference>
<name>U5DM29_9CHRO</name>
<protein>
    <submittedName>
        <fullName evidence="2">Uncharacterized protein</fullName>
    </submittedName>
</protein>
<feature type="region of interest" description="Disordered" evidence="1">
    <location>
        <begin position="78"/>
        <end position="99"/>
    </location>
</feature>
<sequence>MTSRVFQPLARHNPSIFLSSYIGKTEFRLAGFVGTVTPEKFCSVAKPPDSPPGTNTPKMVAMRGSNLAWFSDSEGSIAVKNPDREPAGHDARSCPPACC</sequence>
<keyword evidence="3" id="KW-1185">Reference proteome</keyword>
<reference evidence="2 3" key="1">
    <citation type="submission" date="2013-05" db="EMBL/GenBank/DDBJ databases">
        <title>Draft genome sequence of Rubidibacter lacunae KORDI 51-2.</title>
        <authorList>
            <person name="Choi D.H."/>
            <person name="Noh J.H."/>
            <person name="Kwon K.-K."/>
            <person name="Lee J.-H."/>
            <person name="Ryu J.-Y."/>
        </authorList>
    </citation>
    <scope>NUCLEOTIDE SEQUENCE [LARGE SCALE GENOMIC DNA]</scope>
    <source>
        <strain evidence="2 3">KORDI 51-2</strain>
    </source>
</reference>
<dbReference type="EMBL" id="ASSJ01000047">
    <property type="protein sequence ID" value="ERN41629.1"/>
    <property type="molecule type" value="Genomic_DNA"/>
</dbReference>
<feature type="compositionally biased region" description="Basic and acidic residues" evidence="1">
    <location>
        <begin position="81"/>
        <end position="92"/>
    </location>
</feature>
<evidence type="ECO:0000313" key="3">
    <source>
        <dbReference type="Proteomes" id="UP000016960"/>
    </source>
</evidence>
<evidence type="ECO:0000256" key="1">
    <source>
        <dbReference type="SAM" id="MobiDB-lite"/>
    </source>
</evidence>